<dbReference type="Proteomes" id="UP000594800">
    <property type="component" value="Chromosome"/>
</dbReference>
<accession>A0A7S9LRR3</accession>
<dbReference type="AlphaFoldDB" id="A0A7S9LRR3"/>
<keyword evidence="1" id="KW-0472">Membrane</keyword>
<dbReference type="KEGG" id="poz:I0K15_20280"/>
<gene>
    <name evidence="2" type="ORF">I0K15_20280</name>
</gene>
<keyword evidence="1" id="KW-0812">Transmembrane</keyword>
<feature type="transmembrane region" description="Helical" evidence="1">
    <location>
        <begin position="105"/>
        <end position="125"/>
    </location>
</feature>
<sequence>MRDTHDKRPEEGHDALWELIPWYVNGSLPPEEMEAVEERLATSEEFAAEVAVQRRLAEKMATVDPFEAPSSQSWEKLRAQIEADNKARTPQKDAGGWLRGFRGGLLPAGLAVAAFLALIILVAPVEDGFRTLTSGGAEAETAIRFQPVAGLDADRLAQILASYGLELIAGPSEAGVYTAVPADGAEGTDLETLSETLMTAPEIVFATPSEQP</sequence>
<evidence type="ECO:0000256" key="1">
    <source>
        <dbReference type="SAM" id="Phobius"/>
    </source>
</evidence>
<dbReference type="EMBL" id="CP064942">
    <property type="protein sequence ID" value="QPH54077.1"/>
    <property type="molecule type" value="Genomic_DNA"/>
</dbReference>
<evidence type="ECO:0000313" key="3">
    <source>
        <dbReference type="Proteomes" id="UP000594800"/>
    </source>
</evidence>
<keyword evidence="3" id="KW-1185">Reference proteome</keyword>
<protein>
    <recommendedName>
        <fullName evidence="4">Zinc-finger domain-containing protein</fullName>
    </recommendedName>
</protein>
<evidence type="ECO:0008006" key="4">
    <source>
        <dbReference type="Google" id="ProtNLM"/>
    </source>
</evidence>
<keyword evidence="1" id="KW-1133">Transmembrane helix</keyword>
<dbReference type="InterPro" id="IPR041916">
    <property type="entry name" value="Anti_sigma_zinc_sf"/>
</dbReference>
<proteinExistence type="predicted"/>
<reference evidence="2 3" key="1">
    <citation type="submission" date="2020-11" db="EMBL/GenBank/DDBJ databases">
        <title>Description of Pontivivens ytuae sp. nov. isolated from deep sea sediment of Mariana Trench.</title>
        <authorList>
            <person name="Wang Z."/>
            <person name="Sun Q.-L."/>
            <person name="Xu X.-D."/>
            <person name="Tang Y.-Z."/>
            <person name="Zhang J."/>
        </authorList>
    </citation>
    <scope>NUCLEOTIDE SEQUENCE [LARGE SCALE GENOMIC DNA]</scope>
    <source>
        <strain evidence="2 3">MT2928</strain>
    </source>
</reference>
<evidence type="ECO:0000313" key="2">
    <source>
        <dbReference type="EMBL" id="QPH54077.1"/>
    </source>
</evidence>
<dbReference type="Gene3D" id="1.10.10.1320">
    <property type="entry name" value="Anti-sigma factor, zinc-finger domain"/>
    <property type="match status" value="1"/>
</dbReference>
<organism evidence="2 3">
    <name type="scientific">Pontivivens ytuae</name>
    <dbReference type="NCBI Taxonomy" id="2789856"/>
    <lineage>
        <taxon>Bacteria</taxon>
        <taxon>Pseudomonadati</taxon>
        <taxon>Pseudomonadota</taxon>
        <taxon>Alphaproteobacteria</taxon>
        <taxon>Rhodobacterales</taxon>
        <taxon>Paracoccaceae</taxon>
        <taxon>Pontivivens</taxon>
    </lineage>
</organism>
<name>A0A7S9LRR3_9RHOB</name>
<dbReference type="RefSeq" id="WP_196103286.1">
    <property type="nucleotide sequence ID" value="NZ_CP064942.1"/>
</dbReference>